<name>A0AAV3ZX58_9GAST</name>
<comment type="caution">
    <text evidence="2">The sequence shown here is derived from an EMBL/GenBank/DDBJ whole genome shotgun (WGS) entry which is preliminary data.</text>
</comment>
<keyword evidence="3" id="KW-1185">Reference proteome</keyword>
<dbReference type="Proteomes" id="UP000735302">
    <property type="component" value="Unassembled WGS sequence"/>
</dbReference>
<dbReference type="EMBL" id="BLXT01003087">
    <property type="protein sequence ID" value="GFO00445.1"/>
    <property type="molecule type" value="Genomic_DNA"/>
</dbReference>
<accession>A0AAV3ZX58</accession>
<keyword evidence="1" id="KW-1133">Transmembrane helix</keyword>
<gene>
    <name evidence="2" type="ORF">PoB_002695000</name>
</gene>
<evidence type="ECO:0000313" key="3">
    <source>
        <dbReference type="Proteomes" id="UP000735302"/>
    </source>
</evidence>
<evidence type="ECO:0000313" key="2">
    <source>
        <dbReference type="EMBL" id="GFO00445.1"/>
    </source>
</evidence>
<reference evidence="2 3" key="1">
    <citation type="journal article" date="2021" name="Elife">
        <title>Chloroplast acquisition without the gene transfer in kleptoplastic sea slugs, Plakobranchus ocellatus.</title>
        <authorList>
            <person name="Maeda T."/>
            <person name="Takahashi S."/>
            <person name="Yoshida T."/>
            <person name="Shimamura S."/>
            <person name="Takaki Y."/>
            <person name="Nagai Y."/>
            <person name="Toyoda A."/>
            <person name="Suzuki Y."/>
            <person name="Arimoto A."/>
            <person name="Ishii H."/>
            <person name="Satoh N."/>
            <person name="Nishiyama T."/>
            <person name="Hasebe M."/>
            <person name="Maruyama T."/>
            <person name="Minagawa J."/>
            <person name="Obokata J."/>
            <person name="Shigenobu S."/>
        </authorList>
    </citation>
    <scope>NUCLEOTIDE SEQUENCE [LARGE SCALE GENOMIC DNA]</scope>
</reference>
<keyword evidence="1" id="KW-0472">Membrane</keyword>
<proteinExistence type="predicted"/>
<evidence type="ECO:0000256" key="1">
    <source>
        <dbReference type="SAM" id="Phobius"/>
    </source>
</evidence>
<keyword evidence="1" id="KW-0812">Transmembrane</keyword>
<dbReference type="AlphaFoldDB" id="A0AAV3ZX58"/>
<feature type="transmembrane region" description="Helical" evidence="1">
    <location>
        <begin position="86"/>
        <end position="109"/>
    </location>
</feature>
<organism evidence="2 3">
    <name type="scientific">Plakobranchus ocellatus</name>
    <dbReference type="NCBI Taxonomy" id="259542"/>
    <lineage>
        <taxon>Eukaryota</taxon>
        <taxon>Metazoa</taxon>
        <taxon>Spiralia</taxon>
        <taxon>Lophotrochozoa</taxon>
        <taxon>Mollusca</taxon>
        <taxon>Gastropoda</taxon>
        <taxon>Heterobranchia</taxon>
        <taxon>Euthyneura</taxon>
        <taxon>Panpulmonata</taxon>
        <taxon>Sacoglossa</taxon>
        <taxon>Placobranchoidea</taxon>
        <taxon>Plakobranchidae</taxon>
        <taxon>Plakobranchus</taxon>
    </lineage>
</organism>
<protein>
    <submittedName>
        <fullName evidence="2">Uncharacterized protein</fullName>
    </submittedName>
</protein>
<sequence length="153" mass="16055">MLSLPHTCPVVTNSDTLETTTGFDSFPPVVDKAGIGKGSNCGDSTQPGGIDSVNNAAGGLYRESNSRTAAVKSVETSTCSGISKGWVAGIVISVGCVCSLLVVAAVVIIKRRGLLWQHKNNLDSTETSENNFGFDNALYKAKQQDEENSDSNI</sequence>